<protein>
    <recommendedName>
        <fullName evidence="4">DNA pilot protein</fullName>
    </recommendedName>
</protein>
<evidence type="ECO:0000313" key="3">
    <source>
        <dbReference type="Proteomes" id="UP001596411"/>
    </source>
</evidence>
<sequence>MALGLIAGALAGGGQAVQENAMSRIDELKRTRLAEMEQRYRTSERVAGQEFSAEQSQADRDFRAGESAADREQRLQLARMRESGANARASAGRNDWQLVPMQGGGYGRYNPRTNQFEEANIPEGVDLSGGSLSDRQKAQLDMLGDQAETLRKKMADGFELTAEERIRLGEIEGQMESIVNPSGSSGLADRLAGRLQGESPANAGGGEQGGDVPTMVRQEREQQASTAEQRDAVRAADQARDEADEVIEQLRSEQAGGASPGGLLSQVNRAAGRTGPGSDETRAEAQRVAEQLLQASRSPHISDDRKRWIAERIIQLQDLGVDINLDSQ</sequence>
<evidence type="ECO:0008006" key="4">
    <source>
        <dbReference type="Google" id="ProtNLM"/>
    </source>
</evidence>
<feature type="compositionally biased region" description="Basic and acidic residues" evidence="1">
    <location>
        <begin position="217"/>
        <end position="241"/>
    </location>
</feature>
<feature type="region of interest" description="Disordered" evidence="1">
    <location>
        <begin position="217"/>
        <end position="286"/>
    </location>
</feature>
<dbReference type="RefSeq" id="WP_379730192.1">
    <property type="nucleotide sequence ID" value="NZ_JBHSZP010000049.1"/>
</dbReference>
<accession>A0ABW2F112</accession>
<gene>
    <name evidence="2" type="ORF">ACFQH5_20170</name>
</gene>
<reference evidence="3" key="1">
    <citation type="journal article" date="2019" name="Int. J. Syst. Evol. Microbiol.">
        <title>The Global Catalogue of Microorganisms (GCM) 10K type strain sequencing project: providing services to taxonomists for standard genome sequencing and annotation.</title>
        <authorList>
            <consortium name="The Broad Institute Genomics Platform"/>
            <consortium name="The Broad Institute Genome Sequencing Center for Infectious Disease"/>
            <person name="Wu L."/>
            <person name="Ma J."/>
        </authorList>
    </citation>
    <scope>NUCLEOTIDE SEQUENCE [LARGE SCALE GENOMIC DNA]</scope>
    <source>
        <strain evidence="3">CGMCC 1.13666</strain>
    </source>
</reference>
<feature type="region of interest" description="Disordered" evidence="1">
    <location>
        <begin position="40"/>
        <end position="71"/>
    </location>
</feature>
<name>A0ABW2F112_9GAMM</name>
<evidence type="ECO:0000313" key="2">
    <source>
        <dbReference type="EMBL" id="MFC7091864.1"/>
    </source>
</evidence>
<evidence type="ECO:0000256" key="1">
    <source>
        <dbReference type="SAM" id="MobiDB-lite"/>
    </source>
</evidence>
<feature type="compositionally biased region" description="Basic and acidic residues" evidence="1">
    <location>
        <begin position="57"/>
        <end position="71"/>
    </location>
</feature>
<comment type="caution">
    <text evidence="2">The sequence shown here is derived from an EMBL/GenBank/DDBJ whole genome shotgun (WGS) entry which is preliminary data.</text>
</comment>
<dbReference type="EMBL" id="JBHSZP010000049">
    <property type="protein sequence ID" value="MFC7091864.1"/>
    <property type="molecule type" value="Genomic_DNA"/>
</dbReference>
<proteinExistence type="predicted"/>
<dbReference type="Proteomes" id="UP001596411">
    <property type="component" value="Unassembled WGS sequence"/>
</dbReference>
<keyword evidence="3" id="KW-1185">Reference proteome</keyword>
<organism evidence="2 3">
    <name type="scientific">Halomonas salifodinae</name>
    <dbReference type="NCBI Taxonomy" id="438745"/>
    <lineage>
        <taxon>Bacteria</taxon>
        <taxon>Pseudomonadati</taxon>
        <taxon>Pseudomonadota</taxon>
        <taxon>Gammaproteobacteria</taxon>
        <taxon>Oceanospirillales</taxon>
        <taxon>Halomonadaceae</taxon>
        <taxon>Halomonas</taxon>
    </lineage>
</organism>